<evidence type="ECO:0000313" key="1">
    <source>
        <dbReference type="EMBL" id="GME77116.1"/>
    </source>
</evidence>
<reference evidence="1" key="1">
    <citation type="submission" date="2023-04" db="EMBL/GenBank/DDBJ databases">
        <title>Ambrosiozyma monospora NBRC 10751.</title>
        <authorList>
            <person name="Ichikawa N."/>
            <person name="Sato H."/>
            <person name="Tonouchi N."/>
        </authorList>
    </citation>
    <scope>NUCLEOTIDE SEQUENCE</scope>
    <source>
        <strain evidence="1">NBRC 10751</strain>
    </source>
</reference>
<sequence>MMKLTLIRFENTPETPEQEQGNENDPPVVQNVAMTPDQLATIVATAIQAAEKQRVSAPASNQPVANPKPSMKLDFQPFDGKDMTITNVFPFLGRFEDGVTHYQFQSDEEKIKYMVHHFGSDARMWWRTSEESLGKLTWSEFQRAFKERFLPPGYQQVAIEKMHGVKQTGSVQDYIQDFRTLLGQIKKDYYSETQVKNNFLRGLKPQIRASVVVSLTGCSADLARVEQMALGFEEAVKGTNMMMIAREAPVTAPAPVAETYFADPEPMDLDAFDGPTRGSYYGRGGLNRGSYRGNRGGYRGTRGGWRGGFNGFNRPRFNPECCSCGERGHFARNCYHNFEQNSLMPVIP</sequence>
<organism evidence="1 2">
    <name type="scientific">Ambrosiozyma monospora</name>
    <name type="common">Yeast</name>
    <name type="synonym">Endomycopsis monosporus</name>
    <dbReference type="NCBI Taxonomy" id="43982"/>
    <lineage>
        <taxon>Eukaryota</taxon>
        <taxon>Fungi</taxon>
        <taxon>Dikarya</taxon>
        <taxon>Ascomycota</taxon>
        <taxon>Saccharomycotina</taxon>
        <taxon>Pichiomycetes</taxon>
        <taxon>Pichiales</taxon>
        <taxon>Pichiaceae</taxon>
        <taxon>Ambrosiozyma</taxon>
    </lineage>
</organism>
<protein>
    <submittedName>
        <fullName evidence="1">Unnamed protein product</fullName>
    </submittedName>
</protein>
<evidence type="ECO:0000313" key="2">
    <source>
        <dbReference type="Proteomes" id="UP001165064"/>
    </source>
</evidence>
<accession>A0ACB5SYU1</accession>
<dbReference type="EMBL" id="BSXS01001743">
    <property type="protein sequence ID" value="GME77116.1"/>
    <property type="molecule type" value="Genomic_DNA"/>
</dbReference>
<name>A0ACB5SYU1_AMBMO</name>
<comment type="caution">
    <text evidence="1">The sequence shown here is derived from an EMBL/GenBank/DDBJ whole genome shotgun (WGS) entry which is preliminary data.</text>
</comment>
<keyword evidence="2" id="KW-1185">Reference proteome</keyword>
<proteinExistence type="predicted"/>
<dbReference type="Proteomes" id="UP001165064">
    <property type="component" value="Unassembled WGS sequence"/>
</dbReference>
<gene>
    <name evidence="1" type="ORF">Amon02_000289300</name>
</gene>